<dbReference type="Pfam" id="PF25539">
    <property type="entry name" value="Bestrophin_2"/>
    <property type="match status" value="1"/>
</dbReference>
<evidence type="ECO:0000256" key="4">
    <source>
        <dbReference type="ARBA" id="ARBA00022692"/>
    </source>
</evidence>
<gene>
    <name evidence="10" type="ORF">NF867_06425</name>
</gene>
<evidence type="ECO:0000313" key="10">
    <source>
        <dbReference type="EMBL" id="MCO4292489.1"/>
    </source>
</evidence>
<keyword evidence="4 9" id="KW-0812">Transmembrane</keyword>
<keyword evidence="7 9" id="KW-0472">Membrane</keyword>
<organism evidence="10 11">
    <name type="scientific">Solitalea agri</name>
    <dbReference type="NCBI Taxonomy" id="2953739"/>
    <lineage>
        <taxon>Bacteria</taxon>
        <taxon>Pseudomonadati</taxon>
        <taxon>Bacteroidota</taxon>
        <taxon>Sphingobacteriia</taxon>
        <taxon>Sphingobacteriales</taxon>
        <taxon>Sphingobacteriaceae</taxon>
        <taxon>Solitalea</taxon>
    </lineage>
</organism>
<proteinExistence type="inferred from homology"/>
<evidence type="ECO:0000256" key="7">
    <source>
        <dbReference type="ARBA" id="ARBA00023136"/>
    </source>
</evidence>
<keyword evidence="5 9" id="KW-1133">Transmembrane helix</keyword>
<dbReference type="PANTHER" id="PTHR33281:SF19">
    <property type="entry name" value="VOLTAGE-DEPENDENT ANION CHANNEL-FORMING PROTEIN YNEE"/>
    <property type="match status" value="1"/>
</dbReference>
<keyword evidence="2" id="KW-0813">Transport</keyword>
<comment type="similarity">
    <text evidence="8">Belongs to the anion channel-forming bestrophin (TC 1.A.46) family.</text>
</comment>
<evidence type="ECO:0000313" key="11">
    <source>
        <dbReference type="Proteomes" id="UP001155182"/>
    </source>
</evidence>
<accession>A0A9X2F1Q1</accession>
<evidence type="ECO:0000256" key="6">
    <source>
        <dbReference type="ARBA" id="ARBA00023065"/>
    </source>
</evidence>
<feature type="transmembrane region" description="Helical" evidence="9">
    <location>
        <begin position="45"/>
        <end position="61"/>
    </location>
</feature>
<dbReference type="EMBL" id="JAMWYS010000024">
    <property type="protein sequence ID" value="MCO4292489.1"/>
    <property type="molecule type" value="Genomic_DNA"/>
</dbReference>
<evidence type="ECO:0000256" key="3">
    <source>
        <dbReference type="ARBA" id="ARBA00022475"/>
    </source>
</evidence>
<keyword evidence="11" id="KW-1185">Reference proteome</keyword>
<dbReference type="InterPro" id="IPR044669">
    <property type="entry name" value="YneE/VCCN1/2-like"/>
</dbReference>
<feature type="transmembrane region" description="Helical" evidence="9">
    <location>
        <begin position="223"/>
        <end position="241"/>
    </location>
</feature>
<sequence length="296" mass="34183">MLLKQNLSLYRILKLTWKVDLGMLLLCAVVCYIDINFFPKSQIPFHLPALLGTALAFFVAFNNNQAYDRWWEARIIWGGLVNDSRSWTRALLHYTNDRACARKMIFRHIGFLYALKASLRKVEDFSYRKYLSQEEIEIVDRFSNTPNAIMDLQAKDLQYLATEEPRIDGFRFLALNNLLTNFCDGMGKSERIKNTVFPTTYVYFTRLFIWILVTLITLTSSNAIGYAAIIIGWLIGFVFHATHINGMTIMNPFDLDPSCIPLNSIVRTIEINLLEALEKTDIPAPEKTIREGEYIL</sequence>
<protein>
    <recommendedName>
        <fullName evidence="12">Bestrophin</fullName>
    </recommendedName>
</protein>
<evidence type="ECO:0008006" key="12">
    <source>
        <dbReference type="Google" id="ProtNLM"/>
    </source>
</evidence>
<keyword evidence="3" id="KW-1003">Cell membrane</keyword>
<evidence type="ECO:0000256" key="2">
    <source>
        <dbReference type="ARBA" id="ARBA00022448"/>
    </source>
</evidence>
<dbReference type="AlphaFoldDB" id="A0A9X2F1Q1"/>
<dbReference type="Proteomes" id="UP001155182">
    <property type="component" value="Unassembled WGS sequence"/>
</dbReference>
<dbReference type="GO" id="GO:0005254">
    <property type="term" value="F:chloride channel activity"/>
    <property type="evidence" value="ECO:0007669"/>
    <property type="project" value="InterPro"/>
</dbReference>
<evidence type="ECO:0000256" key="8">
    <source>
        <dbReference type="ARBA" id="ARBA00034708"/>
    </source>
</evidence>
<feature type="transmembrane region" description="Helical" evidence="9">
    <location>
        <begin position="196"/>
        <end position="217"/>
    </location>
</feature>
<dbReference type="PANTHER" id="PTHR33281">
    <property type="entry name" value="UPF0187 PROTEIN YNEE"/>
    <property type="match status" value="1"/>
</dbReference>
<dbReference type="GO" id="GO:0005886">
    <property type="term" value="C:plasma membrane"/>
    <property type="evidence" value="ECO:0007669"/>
    <property type="project" value="UniProtKB-SubCell"/>
</dbReference>
<evidence type="ECO:0000256" key="1">
    <source>
        <dbReference type="ARBA" id="ARBA00004651"/>
    </source>
</evidence>
<name>A0A9X2F1Q1_9SPHI</name>
<comment type="subcellular location">
    <subcellularLocation>
        <location evidence="1">Cell membrane</location>
        <topology evidence="1">Multi-pass membrane protein</topology>
    </subcellularLocation>
</comment>
<feature type="transmembrane region" description="Helical" evidence="9">
    <location>
        <begin position="21"/>
        <end position="39"/>
    </location>
</feature>
<comment type="caution">
    <text evidence="10">The sequence shown here is derived from an EMBL/GenBank/DDBJ whole genome shotgun (WGS) entry which is preliminary data.</text>
</comment>
<evidence type="ECO:0000256" key="9">
    <source>
        <dbReference type="SAM" id="Phobius"/>
    </source>
</evidence>
<reference evidence="10" key="1">
    <citation type="submission" date="2022-06" db="EMBL/GenBank/DDBJ databases">
        <title>Solitalea sp. MAHUQ-68 isolated from rhizospheric soil.</title>
        <authorList>
            <person name="Huq M.A."/>
        </authorList>
    </citation>
    <scope>NUCLEOTIDE SEQUENCE</scope>
    <source>
        <strain evidence="10">MAHUQ-68</strain>
    </source>
</reference>
<dbReference type="RefSeq" id="WP_252586934.1">
    <property type="nucleotide sequence ID" value="NZ_JAMWYS010000024.1"/>
</dbReference>
<evidence type="ECO:0000256" key="5">
    <source>
        <dbReference type="ARBA" id="ARBA00022989"/>
    </source>
</evidence>
<keyword evidence="6" id="KW-0406">Ion transport</keyword>